<dbReference type="RefSeq" id="WP_068210687.1">
    <property type="nucleotide sequence ID" value="NZ_LZIT01000178.1"/>
</dbReference>
<evidence type="ECO:0000313" key="2">
    <source>
        <dbReference type="Proteomes" id="UP000092086"/>
    </source>
</evidence>
<accession>A0ABD6P303</accession>
<reference evidence="1 2" key="1">
    <citation type="submission" date="2016-06" db="EMBL/GenBank/DDBJ databases">
        <authorList>
            <person name="Sutton G."/>
            <person name="Brinkac L."/>
            <person name="Sanka R."/>
            <person name="Adams M."/>
            <person name="Lau E."/>
            <person name="Sam S."/>
            <person name="Sreng N."/>
            <person name="Him V."/>
            <person name="Kerleguer A."/>
            <person name="Cheng S."/>
        </authorList>
    </citation>
    <scope>NUCLEOTIDE SEQUENCE [LARGE SCALE GENOMIC DNA]</scope>
    <source>
        <strain evidence="1 2">E2978</strain>
    </source>
</reference>
<name>A0ABD6P303_9MYCO</name>
<sequence length="130" mass="14400">MAFVGRTDVKDPGAQQDQWERLARRRERLYAEDEQFRITRPDDDIAAAARAPGLRIAEVMATVLRGYADRPALGQREPMPAVPGSPVPGERFRSAIQGAGRAIPHLSKELIHKYLADLERLGVLSGTEGR</sequence>
<dbReference type="Proteomes" id="UP000092086">
    <property type="component" value="Unassembled WGS sequence"/>
</dbReference>
<dbReference type="AlphaFoldDB" id="A0ABD6P303"/>
<organism evidence="1 2">
    <name type="scientific">Mycobacterium alsense</name>
    <dbReference type="NCBI Taxonomy" id="324058"/>
    <lineage>
        <taxon>Bacteria</taxon>
        <taxon>Bacillati</taxon>
        <taxon>Actinomycetota</taxon>
        <taxon>Actinomycetes</taxon>
        <taxon>Mycobacteriales</taxon>
        <taxon>Mycobacteriaceae</taxon>
        <taxon>Mycobacterium</taxon>
    </lineage>
</organism>
<evidence type="ECO:0000313" key="1">
    <source>
        <dbReference type="EMBL" id="OBG36763.1"/>
    </source>
</evidence>
<protein>
    <submittedName>
        <fullName evidence="1">Uncharacterized protein</fullName>
    </submittedName>
</protein>
<gene>
    <name evidence="1" type="ORF">A5672_19435</name>
</gene>
<proteinExistence type="predicted"/>
<dbReference type="EMBL" id="LZIT01000178">
    <property type="protein sequence ID" value="OBG36763.1"/>
    <property type="molecule type" value="Genomic_DNA"/>
</dbReference>
<comment type="caution">
    <text evidence="1">The sequence shown here is derived from an EMBL/GenBank/DDBJ whole genome shotgun (WGS) entry which is preliminary data.</text>
</comment>